<evidence type="ECO:0000313" key="2">
    <source>
        <dbReference type="Proteomes" id="UP000004810"/>
    </source>
</evidence>
<reference evidence="2" key="1">
    <citation type="submission" date="2012-08" db="EMBL/GenBank/DDBJ databases">
        <title>The Genome Sequence of Wuchereria bancrofti.</title>
        <authorList>
            <person name="Nutman T.B."/>
            <person name="Fink D.L."/>
            <person name="Russ C."/>
            <person name="Young S."/>
            <person name="Zeng Q."/>
            <person name="Koehrsen M."/>
            <person name="Alvarado L."/>
            <person name="Berlin A."/>
            <person name="Chapman S.B."/>
            <person name="Chen Z."/>
            <person name="Freedman E."/>
            <person name="Gellesch M."/>
            <person name="Goldberg J."/>
            <person name="Griggs A."/>
            <person name="Gujja S."/>
            <person name="Heilman E.R."/>
            <person name="Heiman D."/>
            <person name="Hepburn T."/>
            <person name="Howarth C."/>
            <person name="Jen D."/>
            <person name="Larson L."/>
            <person name="Lewis B."/>
            <person name="Mehta T."/>
            <person name="Park D."/>
            <person name="Pearson M."/>
            <person name="Roberts A."/>
            <person name="Saif S."/>
            <person name="Shea T."/>
            <person name="Shenoy N."/>
            <person name="Sisk P."/>
            <person name="Stolte C."/>
            <person name="Sykes S."/>
            <person name="Walk T."/>
            <person name="White J."/>
            <person name="Yandava C."/>
            <person name="Haas B."/>
            <person name="Henn M.R."/>
            <person name="Nusbaum C."/>
            <person name="Birren B."/>
        </authorList>
    </citation>
    <scope>NUCLEOTIDE SEQUENCE [LARGE SCALE GENOMIC DNA]</scope>
    <source>
        <strain evidence="2">NA</strain>
    </source>
</reference>
<evidence type="ECO:0000313" key="1">
    <source>
        <dbReference type="EMBL" id="EJW70981.1"/>
    </source>
</evidence>
<dbReference type="AlphaFoldDB" id="J9DNA0"/>
<dbReference type="Proteomes" id="UP000004810">
    <property type="component" value="Unassembled WGS sequence"/>
</dbReference>
<organism evidence="1 2">
    <name type="scientific">Wuchereria bancrofti</name>
    <dbReference type="NCBI Taxonomy" id="6293"/>
    <lineage>
        <taxon>Eukaryota</taxon>
        <taxon>Metazoa</taxon>
        <taxon>Ecdysozoa</taxon>
        <taxon>Nematoda</taxon>
        <taxon>Chromadorea</taxon>
        <taxon>Rhabditida</taxon>
        <taxon>Spirurina</taxon>
        <taxon>Spiruromorpha</taxon>
        <taxon>Filarioidea</taxon>
        <taxon>Onchocercidae</taxon>
        <taxon>Wuchereria</taxon>
    </lineage>
</organism>
<gene>
    <name evidence="1" type="ORF">WUBG_18112</name>
</gene>
<comment type="caution">
    <text evidence="1">The sequence shown here is derived from an EMBL/GenBank/DDBJ whole genome shotgun (WGS) entry which is preliminary data.</text>
</comment>
<name>J9DNA0_WUCBA</name>
<protein>
    <submittedName>
        <fullName evidence="1">Uncharacterized protein</fullName>
    </submittedName>
</protein>
<sequence>MDGLEEIMKQQNFTNLRPVPWKRAVRISNTTKSFHLTVDSLHLENLIGDETSKTDLNVNDNFLDEVNGLVEQTKFLLERTNKSKNILQKSIDKTGKLSDRAREQDEILHKVISQLRYYINYGFGKQDSSKIGILIQEANIYVNAMKERGIYIEKRYNRGNTDFELVILKNVIHFFF</sequence>
<accession>J9DNA0</accession>
<dbReference type="EMBL" id="ADBV01019903">
    <property type="protein sequence ID" value="EJW70981.1"/>
    <property type="molecule type" value="Genomic_DNA"/>
</dbReference>
<proteinExistence type="predicted"/>